<reference evidence="11 12" key="1">
    <citation type="journal article" date="2016" name="Nat. Commun.">
        <title>Thousands of microbial genomes shed light on interconnected biogeochemical processes in an aquifer system.</title>
        <authorList>
            <person name="Anantharaman K."/>
            <person name="Brown C.T."/>
            <person name="Hug L.A."/>
            <person name="Sharon I."/>
            <person name="Castelle C.J."/>
            <person name="Probst A.J."/>
            <person name="Thomas B.C."/>
            <person name="Singh A."/>
            <person name="Wilkins M.J."/>
            <person name="Karaoz U."/>
            <person name="Brodie E.L."/>
            <person name="Williams K.H."/>
            <person name="Hubbard S.S."/>
            <person name="Banfield J.F."/>
        </authorList>
    </citation>
    <scope>NUCLEOTIDE SEQUENCE [LARGE SCALE GENOMIC DNA]</scope>
</reference>
<keyword evidence="4 9" id="KW-0812">Transmembrane</keyword>
<dbReference type="AlphaFoldDB" id="A0A1F6CLN7"/>
<feature type="region of interest" description="Disordered" evidence="8">
    <location>
        <begin position="14"/>
        <end position="36"/>
    </location>
</feature>
<dbReference type="InterPro" id="IPR034746">
    <property type="entry name" value="POTRA"/>
</dbReference>
<evidence type="ECO:0000259" key="10">
    <source>
        <dbReference type="PROSITE" id="PS51779"/>
    </source>
</evidence>
<proteinExistence type="predicted"/>
<dbReference type="GO" id="GO:0016020">
    <property type="term" value="C:membrane"/>
    <property type="evidence" value="ECO:0007669"/>
    <property type="project" value="UniProtKB-SubCell"/>
</dbReference>
<dbReference type="Proteomes" id="UP000176445">
    <property type="component" value="Unassembled WGS sequence"/>
</dbReference>
<dbReference type="GO" id="GO:0090529">
    <property type="term" value="P:cell septum assembly"/>
    <property type="evidence" value="ECO:0007669"/>
    <property type="project" value="InterPro"/>
</dbReference>
<evidence type="ECO:0000256" key="9">
    <source>
        <dbReference type="SAM" id="Phobius"/>
    </source>
</evidence>
<comment type="caution">
    <text evidence="11">The sequence shown here is derived from an EMBL/GenBank/DDBJ whole genome shotgun (WGS) entry which is preliminary data.</text>
</comment>
<feature type="domain" description="POTRA" evidence="10">
    <location>
        <begin position="70"/>
        <end position="150"/>
    </location>
</feature>
<keyword evidence="6 9" id="KW-0472">Membrane</keyword>
<evidence type="ECO:0000256" key="2">
    <source>
        <dbReference type="ARBA" id="ARBA00022475"/>
    </source>
</evidence>
<evidence type="ECO:0000256" key="7">
    <source>
        <dbReference type="ARBA" id="ARBA00023306"/>
    </source>
</evidence>
<feature type="transmembrane region" description="Helical" evidence="9">
    <location>
        <begin position="44"/>
        <end position="66"/>
    </location>
</feature>
<evidence type="ECO:0000256" key="6">
    <source>
        <dbReference type="ARBA" id="ARBA00023136"/>
    </source>
</evidence>
<dbReference type="InterPro" id="IPR026579">
    <property type="entry name" value="FtsQ"/>
</dbReference>
<evidence type="ECO:0000313" key="11">
    <source>
        <dbReference type="EMBL" id="OGG50159.1"/>
    </source>
</evidence>
<dbReference type="Pfam" id="PF08478">
    <property type="entry name" value="POTRA_1"/>
    <property type="match status" value="1"/>
</dbReference>
<keyword evidence="7" id="KW-0131">Cell cycle</keyword>
<evidence type="ECO:0000256" key="1">
    <source>
        <dbReference type="ARBA" id="ARBA00004370"/>
    </source>
</evidence>
<sequence>MTSQGIVDLRSKKSGGHIRRWPNPLSQREKPRSPLRAKRRRVRALMAFAILAALGVAAFGVSWLSYNPRLMVNEIVVSGAEATRPELVRTYVETQLYSGGHSFLSRSNIFLYPRADLERALAQFFPRIKSATVSRAGLLAQAITVQVKERESFAQWCSSGADTCYALDSDGFVFAAGTTTDRFLTPYIFSGGVEGASPLGKTYMHGRLSGVLALLEKLSQAGFLPQTIVAENEQDFSVRLKGEFLLRLSYGGDINGVIRNLELVLGSDGLVGKRSRIEYIDLRFGNRVYYKLKGATAEGKVESE</sequence>
<keyword evidence="5 9" id="KW-1133">Transmembrane helix</keyword>
<name>A0A1F6CLN7_9BACT</name>
<comment type="subcellular location">
    <subcellularLocation>
        <location evidence="1">Membrane</location>
    </subcellularLocation>
</comment>
<dbReference type="PANTHER" id="PTHR35851">
    <property type="entry name" value="CELL DIVISION PROTEIN FTSQ"/>
    <property type="match status" value="1"/>
</dbReference>
<evidence type="ECO:0000256" key="8">
    <source>
        <dbReference type="SAM" id="MobiDB-lite"/>
    </source>
</evidence>
<keyword evidence="2" id="KW-1003">Cell membrane</keyword>
<evidence type="ECO:0000256" key="4">
    <source>
        <dbReference type="ARBA" id="ARBA00022692"/>
    </source>
</evidence>
<dbReference type="InterPro" id="IPR013685">
    <property type="entry name" value="POTRA_FtsQ_type"/>
</dbReference>
<accession>A0A1F6CLN7</accession>
<dbReference type="PROSITE" id="PS51779">
    <property type="entry name" value="POTRA"/>
    <property type="match status" value="1"/>
</dbReference>
<evidence type="ECO:0000256" key="5">
    <source>
        <dbReference type="ARBA" id="ARBA00022989"/>
    </source>
</evidence>
<dbReference type="PANTHER" id="PTHR35851:SF1">
    <property type="entry name" value="CELL DIVISION PROTEIN FTSQ"/>
    <property type="match status" value="1"/>
</dbReference>
<evidence type="ECO:0000256" key="3">
    <source>
        <dbReference type="ARBA" id="ARBA00022618"/>
    </source>
</evidence>
<keyword evidence="3" id="KW-0132">Cell division</keyword>
<evidence type="ECO:0000313" key="12">
    <source>
        <dbReference type="Proteomes" id="UP000176445"/>
    </source>
</evidence>
<gene>
    <name evidence="11" type="ORF">A2704_01290</name>
</gene>
<organism evidence="11 12">
    <name type="scientific">Candidatus Kaiserbacteria bacterium RIFCSPHIGHO2_01_FULL_54_36b</name>
    <dbReference type="NCBI Taxonomy" id="1798483"/>
    <lineage>
        <taxon>Bacteria</taxon>
        <taxon>Candidatus Kaiseribacteriota</taxon>
    </lineage>
</organism>
<dbReference type="EMBL" id="MFKW01000055">
    <property type="protein sequence ID" value="OGG50159.1"/>
    <property type="molecule type" value="Genomic_DNA"/>
</dbReference>
<protein>
    <recommendedName>
        <fullName evidence="10">POTRA domain-containing protein</fullName>
    </recommendedName>
</protein>